<evidence type="ECO:0000256" key="4">
    <source>
        <dbReference type="ARBA" id="ARBA00022576"/>
    </source>
</evidence>
<evidence type="ECO:0000256" key="2">
    <source>
        <dbReference type="ARBA" id="ARBA00007441"/>
    </source>
</evidence>
<dbReference type="PANTHER" id="PTHR46383">
    <property type="entry name" value="ASPARTATE AMINOTRANSFERASE"/>
    <property type="match status" value="1"/>
</dbReference>
<dbReference type="InterPro" id="IPR050596">
    <property type="entry name" value="AspAT/PAT-like"/>
</dbReference>
<dbReference type="RefSeq" id="WP_248654020.1">
    <property type="nucleotide sequence ID" value="NZ_CP096658.1"/>
</dbReference>
<proteinExistence type="inferred from homology"/>
<dbReference type="InterPro" id="IPR015421">
    <property type="entry name" value="PyrdxlP-dep_Trfase_major"/>
</dbReference>
<feature type="domain" description="Aminotransferase class I/classII large" evidence="8">
    <location>
        <begin position="26"/>
        <end position="371"/>
    </location>
</feature>
<evidence type="ECO:0000259" key="8">
    <source>
        <dbReference type="Pfam" id="PF00155"/>
    </source>
</evidence>
<dbReference type="Gene3D" id="3.40.640.10">
    <property type="entry name" value="Type I PLP-dependent aspartate aminotransferase-like (Major domain)"/>
    <property type="match status" value="1"/>
</dbReference>
<dbReference type="InterPro" id="IPR004839">
    <property type="entry name" value="Aminotransferase_I/II_large"/>
</dbReference>
<dbReference type="EMBL" id="CP096658">
    <property type="protein sequence ID" value="UPV99527.1"/>
    <property type="molecule type" value="Genomic_DNA"/>
</dbReference>
<dbReference type="GO" id="GO:0008483">
    <property type="term" value="F:transaminase activity"/>
    <property type="evidence" value="ECO:0007669"/>
    <property type="project" value="UniProtKB-KW"/>
</dbReference>
<evidence type="ECO:0000256" key="1">
    <source>
        <dbReference type="ARBA" id="ARBA00001933"/>
    </source>
</evidence>
<sequence>MVSERATRTTPFAAMDVLERANRMDDVVHLEVGEPDFDTPAAVTDAAVAALRAGETGYTSSKGKPELREAIAAYYDRRYGVDVSPERIVVTSGSSPALLLAFAALVDPGDEVVLTDPYYACYPNFVRQTGGRISTVPLSADDGFRPRVDAFERTVSADTEALLLNSPANPTGAVLSGSTLDELVSVADRADATVVSDEVYHGLTYEGEDHTVLEYTDDAFVVDGFSKRFAMTGWRLGWMVAPEEYVGHVNRIAQNTLICAPNFVQSGGIAALESGDDFLDDVRDTYRERRDFLVSEVEDWGLSVGYTPGGAYYLLVDVGDLPGDAFDAADFFLEEAGVAMTPGPDFGTNAEECLRISYANSAERLAEASERVQRALESVEITAAD</sequence>
<dbReference type="CDD" id="cd00609">
    <property type="entry name" value="AAT_like"/>
    <property type="match status" value="1"/>
</dbReference>
<dbReference type="EC" id="2.6.1.-" evidence="7"/>
<comment type="subunit">
    <text evidence="3">Homodimer.</text>
</comment>
<evidence type="ECO:0000256" key="7">
    <source>
        <dbReference type="RuleBase" id="RU000481"/>
    </source>
</evidence>
<evidence type="ECO:0000313" key="10">
    <source>
        <dbReference type="Proteomes" id="UP000830434"/>
    </source>
</evidence>
<name>A0A8U0IF52_9EURY</name>
<dbReference type="Pfam" id="PF00155">
    <property type="entry name" value="Aminotran_1_2"/>
    <property type="match status" value="1"/>
</dbReference>
<organism evidence="9 10">
    <name type="scientific">Halorussus gelatinilyticus</name>
    <dbReference type="NCBI Taxonomy" id="2937524"/>
    <lineage>
        <taxon>Archaea</taxon>
        <taxon>Methanobacteriati</taxon>
        <taxon>Methanobacteriota</taxon>
        <taxon>Stenosarchaea group</taxon>
        <taxon>Halobacteria</taxon>
        <taxon>Halobacteriales</taxon>
        <taxon>Haladaptataceae</taxon>
        <taxon>Halorussus</taxon>
    </lineage>
</organism>
<gene>
    <name evidence="9" type="ORF">M0R88_13490</name>
</gene>
<evidence type="ECO:0000256" key="3">
    <source>
        <dbReference type="ARBA" id="ARBA00011738"/>
    </source>
</evidence>
<reference evidence="9" key="1">
    <citation type="submission" date="2022-04" db="EMBL/GenBank/DDBJ databases">
        <title>Diverse halophilic archaea isolated from saline environments.</title>
        <authorList>
            <person name="Cui H.-L."/>
        </authorList>
    </citation>
    <scope>NUCLEOTIDE SEQUENCE</scope>
    <source>
        <strain evidence="9">XZYJT40</strain>
    </source>
</reference>
<dbReference type="InterPro" id="IPR004838">
    <property type="entry name" value="NHTrfase_class1_PyrdxlP-BS"/>
</dbReference>
<keyword evidence="5 7" id="KW-0808">Transferase</keyword>
<evidence type="ECO:0000313" key="9">
    <source>
        <dbReference type="EMBL" id="UPV99527.1"/>
    </source>
</evidence>
<comment type="cofactor">
    <cofactor evidence="1 7">
        <name>pyridoxal 5'-phosphate</name>
        <dbReference type="ChEBI" id="CHEBI:597326"/>
    </cofactor>
</comment>
<dbReference type="GO" id="GO:0006520">
    <property type="term" value="P:amino acid metabolic process"/>
    <property type="evidence" value="ECO:0007669"/>
    <property type="project" value="InterPro"/>
</dbReference>
<keyword evidence="6" id="KW-0663">Pyridoxal phosphate</keyword>
<dbReference type="InterPro" id="IPR015424">
    <property type="entry name" value="PyrdxlP-dep_Trfase"/>
</dbReference>
<protein>
    <recommendedName>
        <fullName evidence="7">Aminotransferase</fullName>
        <ecNumber evidence="7">2.6.1.-</ecNumber>
    </recommendedName>
</protein>
<evidence type="ECO:0000256" key="5">
    <source>
        <dbReference type="ARBA" id="ARBA00022679"/>
    </source>
</evidence>
<keyword evidence="4 7" id="KW-0032">Aminotransferase</keyword>
<dbReference type="GO" id="GO:0030170">
    <property type="term" value="F:pyridoxal phosphate binding"/>
    <property type="evidence" value="ECO:0007669"/>
    <property type="project" value="InterPro"/>
</dbReference>
<dbReference type="Proteomes" id="UP000830434">
    <property type="component" value="Chromosome"/>
</dbReference>
<dbReference type="PANTHER" id="PTHR46383:SF2">
    <property type="entry name" value="AMINOTRANSFERASE"/>
    <property type="match status" value="1"/>
</dbReference>
<dbReference type="AlphaFoldDB" id="A0A8U0IF52"/>
<evidence type="ECO:0000256" key="6">
    <source>
        <dbReference type="ARBA" id="ARBA00022898"/>
    </source>
</evidence>
<dbReference type="GeneID" id="72190887"/>
<dbReference type="KEGG" id="haxz:M0R88_13490"/>
<dbReference type="PROSITE" id="PS00105">
    <property type="entry name" value="AA_TRANSFER_CLASS_1"/>
    <property type="match status" value="1"/>
</dbReference>
<dbReference type="SUPFAM" id="SSF53383">
    <property type="entry name" value="PLP-dependent transferases"/>
    <property type="match status" value="1"/>
</dbReference>
<accession>A0A8U0IF52</accession>
<comment type="similarity">
    <text evidence="2 7">Belongs to the class-I pyridoxal-phosphate-dependent aminotransferase family.</text>
</comment>
<keyword evidence="10" id="KW-1185">Reference proteome</keyword>